<feature type="binding site" evidence="2">
    <location>
        <position position="132"/>
    </location>
    <ligand>
        <name>Fe cation</name>
        <dbReference type="ChEBI" id="CHEBI:24875"/>
    </ligand>
</feature>
<comment type="catalytic activity">
    <reaction evidence="2">
        <text>N-terminal N-formyl-L-methionyl-[peptide] + H2O = N-terminal L-methionyl-[peptide] + formate</text>
        <dbReference type="Rhea" id="RHEA:24420"/>
        <dbReference type="Rhea" id="RHEA-COMP:10639"/>
        <dbReference type="Rhea" id="RHEA-COMP:10640"/>
        <dbReference type="ChEBI" id="CHEBI:15377"/>
        <dbReference type="ChEBI" id="CHEBI:15740"/>
        <dbReference type="ChEBI" id="CHEBI:49298"/>
        <dbReference type="ChEBI" id="CHEBI:64731"/>
        <dbReference type="EC" id="3.5.1.88"/>
    </reaction>
</comment>
<comment type="function">
    <text evidence="2">Removes the formyl group from the N-terminal Met of newly synthesized proteins. Requires at least a dipeptide for an efficient rate of reaction. N-terminal L-methionine is a prerequisite for activity but the enzyme has broad specificity at other positions.</text>
</comment>
<organism evidence="3 4">
    <name type="scientific">Candidatus Desulfacyla euxinica</name>
    <dbReference type="NCBI Taxonomy" id="2841693"/>
    <lineage>
        <taxon>Bacteria</taxon>
        <taxon>Deltaproteobacteria</taxon>
        <taxon>Candidatus Desulfacyla</taxon>
    </lineage>
</organism>
<dbReference type="PRINTS" id="PR01576">
    <property type="entry name" value="PDEFORMYLASE"/>
</dbReference>
<evidence type="ECO:0000313" key="4">
    <source>
        <dbReference type="Proteomes" id="UP000650524"/>
    </source>
</evidence>
<dbReference type="GO" id="GO:0042586">
    <property type="term" value="F:peptide deformylase activity"/>
    <property type="evidence" value="ECO:0007669"/>
    <property type="project" value="UniProtKB-UniRule"/>
</dbReference>
<dbReference type="Pfam" id="PF01327">
    <property type="entry name" value="Pep_deformylase"/>
    <property type="match status" value="1"/>
</dbReference>
<sequence length="165" mass="18846">MKIYTYPDPVLKTKAEPITEIDEELQVLIDRMIEVMYTAPGVGLAANQVGVLKRLIVFDRNPKENERDPIALINPEIILGEDEIKWDEACLSVIDFSAEVVRKAQVKVSGLDRHGNPFDIETEDLLAVCLQHEIDHLDGILFIDHISTLKRALYKKKLKKKEQKK</sequence>
<feature type="binding site" evidence="2">
    <location>
        <position position="90"/>
    </location>
    <ligand>
        <name>Fe cation</name>
        <dbReference type="ChEBI" id="CHEBI:24875"/>
    </ligand>
</feature>
<dbReference type="NCBIfam" id="NF001159">
    <property type="entry name" value="PRK00150.1-3"/>
    <property type="match status" value="1"/>
</dbReference>
<keyword evidence="2" id="KW-0648">Protein biosynthesis</keyword>
<dbReference type="PANTHER" id="PTHR10458:SF22">
    <property type="entry name" value="PEPTIDE DEFORMYLASE"/>
    <property type="match status" value="1"/>
</dbReference>
<feature type="active site" evidence="2">
    <location>
        <position position="133"/>
    </location>
</feature>
<proteinExistence type="inferred from homology"/>
<dbReference type="CDD" id="cd00487">
    <property type="entry name" value="Pep_deformylase"/>
    <property type="match status" value="1"/>
</dbReference>
<dbReference type="NCBIfam" id="TIGR00079">
    <property type="entry name" value="pept_deformyl"/>
    <property type="match status" value="1"/>
</dbReference>
<dbReference type="EMBL" id="JACNJD010000247">
    <property type="protein sequence ID" value="MBC8177940.1"/>
    <property type="molecule type" value="Genomic_DNA"/>
</dbReference>
<keyword evidence="2" id="KW-0408">Iron</keyword>
<dbReference type="PIRSF" id="PIRSF004749">
    <property type="entry name" value="Pep_def"/>
    <property type="match status" value="1"/>
</dbReference>
<dbReference type="Gene3D" id="3.90.45.10">
    <property type="entry name" value="Peptide deformylase"/>
    <property type="match status" value="1"/>
</dbReference>
<evidence type="ECO:0000256" key="2">
    <source>
        <dbReference type="HAMAP-Rule" id="MF_00163"/>
    </source>
</evidence>
<dbReference type="InterPro" id="IPR023635">
    <property type="entry name" value="Peptide_deformylase"/>
</dbReference>
<dbReference type="GO" id="GO:0046872">
    <property type="term" value="F:metal ion binding"/>
    <property type="evidence" value="ECO:0007669"/>
    <property type="project" value="UniProtKB-KW"/>
</dbReference>
<gene>
    <name evidence="2 3" type="primary">def</name>
    <name evidence="3" type="ORF">H8E19_11100</name>
</gene>
<keyword evidence="2 3" id="KW-0378">Hydrolase</keyword>
<dbReference type="EC" id="3.5.1.88" evidence="2"/>
<keyword evidence="2" id="KW-0479">Metal-binding</keyword>
<feature type="binding site" evidence="2">
    <location>
        <position position="136"/>
    </location>
    <ligand>
        <name>Fe cation</name>
        <dbReference type="ChEBI" id="CHEBI:24875"/>
    </ligand>
</feature>
<evidence type="ECO:0000256" key="1">
    <source>
        <dbReference type="ARBA" id="ARBA00010759"/>
    </source>
</evidence>
<comment type="cofactor">
    <cofactor evidence="2">
        <name>Fe(2+)</name>
        <dbReference type="ChEBI" id="CHEBI:29033"/>
    </cofactor>
    <text evidence="2">Binds 1 Fe(2+) ion.</text>
</comment>
<reference evidence="3 4" key="1">
    <citation type="submission" date="2020-08" db="EMBL/GenBank/DDBJ databases">
        <title>Bridging the membrane lipid divide: bacteria of the FCB group superphylum have the potential to synthesize archaeal ether lipids.</title>
        <authorList>
            <person name="Villanueva L."/>
            <person name="Von Meijenfeldt F.A.B."/>
            <person name="Westbye A.B."/>
            <person name="Yadav S."/>
            <person name="Hopmans E.C."/>
            <person name="Dutilh B.E."/>
            <person name="Sinninghe Damste J.S."/>
        </authorList>
    </citation>
    <scope>NUCLEOTIDE SEQUENCE [LARGE SCALE GENOMIC DNA]</scope>
    <source>
        <strain evidence="3">NIOZ-UU27</strain>
    </source>
</reference>
<dbReference type="PANTHER" id="PTHR10458">
    <property type="entry name" value="PEPTIDE DEFORMYLASE"/>
    <property type="match status" value="1"/>
</dbReference>
<dbReference type="HAMAP" id="MF_00163">
    <property type="entry name" value="Pep_deformylase"/>
    <property type="match status" value="1"/>
</dbReference>
<comment type="caution">
    <text evidence="3">The sequence shown here is derived from an EMBL/GenBank/DDBJ whole genome shotgun (WGS) entry which is preliminary data.</text>
</comment>
<dbReference type="InterPro" id="IPR036821">
    <property type="entry name" value="Peptide_deformylase_sf"/>
</dbReference>
<protein>
    <recommendedName>
        <fullName evidence="2">Peptide deformylase</fullName>
        <shortName evidence="2">PDF</shortName>
        <ecNumber evidence="2">3.5.1.88</ecNumber>
    </recommendedName>
    <alternativeName>
        <fullName evidence="2">Polypeptide deformylase</fullName>
    </alternativeName>
</protein>
<dbReference type="GO" id="GO:0006412">
    <property type="term" value="P:translation"/>
    <property type="evidence" value="ECO:0007669"/>
    <property type="project" value="UniProtKB-UniRule"/>
</dbReference>
<accession>A0A8J6N193</accession>
<dbReference type="Proteomes" id="UP000650524">
    <property type="component" value="Unassembled WGS sequence"/>
</dbReference>
<evidence type="ECO:0000313" key="3">
    <source>
        <dbReference type="EMBL" id="MBC8177940.1"/>
    </source>
</evidence>
<dbReference type="SUPFAM" id="SSF56420">
    <property type="entry name" value="Peptide deformylase"/>
    <property type="match status" value="1"/>
</dbReference>
<comment type="similarity">
    <text evidence="1 2">Belongs to the polypeptide deformylase family.</text>
</comment>
<dbReference type="AlphaFoldDB" id="A0A8J6N193"/>
<name>A0A8J6N193_9DELT</name>